<name>A0ABW4KM21_9BACI</name>
<dbReference type="Pfam" id="PF01047">
    <property type="entry name" value="MarR"/>
    <property type="match status" value="1"/>
</dbReference>
<reference evidence="4" key="1">
    <citation type="journal article" date="2019" name="Int. J. Syst. Evol. Microbiol.">
        <title>The Global Catalogue of Microorganisms (GCM) 10K type strain sequencing project: providing services to taxonomists for standard genome sequencing and annotation.</title>
        <authorList>
            <consortium name="The Broad Institute Genomics Platform"/>
            <consortium name="The Broad Institute Genome Sequencing Center for Infectious Disease"/>
            <person name="Wu L."/>
            <person name="Ma J."/>
        </authorList>
    </citation>
    <scope>NUCLEOTIDE SEQUENCE [LARGE SCALE GENOMIC DNA]</scope>
    <source>
        <strain evidence="4">CGMCC 1.12295</strain>
    </source>
</reference>
<feature type="domain" description="HTH marR-type" evidence="2">
    <location>
        <begin position="8"/>
        <end position="145"/>
    </location>
</feature>
<keyword evidence="4" id="KW-1185">Reference proteome</keyword>
<dbReference type="PANTHER" id="PTHR33164">
    <property type="entry name" value="TRANSCRIPTIONAL REGULATOR, MARR FAMILY"/>
    <property type="match status" value="1"/>
</dbReference>
<accession>A0ABW4KM21</accession>
<evidence type="ECO:0000313" key="4">
    <source>
        <dbReference type="Proteomes" id="UP001597301"/>
    </source>
</evidence>
<protein>
    <submittedName>
        <fullName evidence="3">MarR family winged helix-turn-helix transcriptional regulator</fullName>
    </submittedName>
</protein>
<dbReference type="Proteomes" id="UP001597301">
    <property type="component" value="Unassembled WGS sequence"/>
</dbReference>
<dbReference type="SMART" id="SM00347">
    <property type="entry name" value="HTH_MARR"/>
    <property type="match status" value="1"/>
</dbReference>
<dbReference type="InterPro" id="IPR000835">
    <property type="entry name" value="HTH_MarR-typ"/>
</dbReference>
<dbReference type="PROSITE" id="PS50995">
    <property type="entry name" value="HTH_MARR_2"/>
    <property type="match status" value="1"/>
</dbReference>
<sequence length="153" mass="17320">MSTNKISRDQLLTTLHDELRVNSTATIMFHQTIAAKLGLNSTDHKCLEVIFKHQPITAGQLSVLTGLTTGAVTGVIDRLEKVGFVFRVKDPEDKRRVIINVQQEKAEQEVLPLFSSFGKEMNTMLSKYNDKEIQIIIDFVKNSNRVLQAFMDK</sequence>
<dbReference type="EMBL" id="JBHUEO010000029">
    <property type="protein sequence ID" value="MFD1707233.1"/>
    <property type="molecule type" value="Genomic_DNA"/>
</dbReference>
<gene>
    <name evidence="3" type="ORF">ACFSCZ_10870</name>
</gene>
<dbReference type="Gene3D" id="1.10.10.10">
    <property type="entry name" value="Winged helix-like DNA-binding domain superfamily/Winged helix DNA-binding domain"/>
    <property type="match status" value="1"/>
</dbReference>
<dbReference type="PANTHER" id="PTHR33164:SF106">
    <property type="entry name" value="TRANSCRIPTIONAL REGULATORY PROTEIN"/>
    <property type="match status" value="1"/>
</dbReference>
<dbReference type="RefSeq" id="WP_380773957.1">
    <property type="nucleotide sequence ID" value="NZ_JBHUEO010000029.1"/>
</dbReference>
<evidence type="ECO:0000259" key="2">
    <source>
        <dbReference type="PROSITE" id="PS50995"/>
    </source>
</evidence>
<comment type="caution">
    <text evidence="3">The sequence shown here is derived from an EMBL/GenBank/DDBJ whole genome shotgun (WGS) entry which is preliminary data.</text>
</comment>
<dbReference type="InterPro" id="IPR036388">
    <property type="entry name" value="WH-like_DNA-bd_sf"/>
</dbReference>
<proteinExistence type="predicted"/>
<organism evidence="3 4">
    <name type="scientific">Siminovitchia sediminis</name>
    <dbReference type="NCBI Taxonomy" id="1274353"/>
    <lineage>
        <taxon>Bacteria</taxon>
        <taxon>Bacillati</taxon>
        <taxon>Bacillota</taxon>
        <taxon>Bacilli</taxon>
        <taxon>Bacillales</taxon>
        <taxon>Bacillaceae</taxon>
        <taxon>Siminovitchia</taxon>
    </lineage>
</organism>
<evidence type="ECO:0000313" key="3">
    <source>
        <dbReference type="EMBL" id="MFD1707233.1"/>
    </source>
</evidence>
<dbReference type="InterPro" id="IPR039422">
    <property type="entry name" value="MarR/SlyA-like"/>
</dbReference>
<dbReference type="InterPro" id="IPR036390">
    <property type="entry name" value="WH_DNA-bd_sf"/>
</dbReference>
<dbReference type="SUPFAM" id="SSF46785">
    <property type="entry name" value="Winged helix' DNA-binding domain"/>
    <property type="match status" value="1"/>
</dbReference>
<evidence type="ECO:0000256" key="1">
    <source>
        <dbReference type="ARBA" id="ARBA00023125"/>
    </source>
</evidence>
<keyword evidence="1" id="KW-0238">DNA-binding</keyword>